<evidence type="ECO:0000313" key="1">
    <source>
        <dbReference type="EMBL" id="QSO46628.1"/>
    </source>
</evidence>
<protein>
    <submittedName>
        <fullName evidence="1">Uncharacterized protein</fullName>
    </submittedName>
</protein>
<dbReference type="KEGG" id="afx:JZ786_19570"/>
<dbReference type="AlphaFoldDB" id="A0A9X7VZL0"/>
<reference evidence="1 2" key="1">
    <citation type="submission" date="2021-02" db="EMBL/GenBank/DDBJ databases">
        <title>Alicyclobacillus curvatus sp. nov. and Alicyclobacillus mengziensis sp. nov., two acidophilic bacteria isolated from acid mine drainage.</title>
        <authorList>
            <person name="Huang Y."/>
        </authorList>
    </citation>
    <scope>NUCLEOTIDE SEQUENCE [LARGE SCALE GENOMIC DNA]</scope>
    <source>
        <strain evidence="1 2">S30H14</strain>
    </source>
</reference>
<sequence length="162" mass="18275">MMISAQLPDQPYAGVILSFEESKFGVTLGGYLKQPPKTDEEFRLIAKTLPQPHIHEFLLSAKPISDLNTYRIPLQVSNRFDRSDNMPSHLVTLGDAYCRFDPLYGQGMSVAALEAELLGTELKNMKDGGELSTFHNRFYAKLVKLTKVHGIWRLLNPLDILI</sequence>
<organism evidence="1 2">
    <name type="scientific">Alicyclobacillus mengziensis</name>
    <dbReference type="NCBI Taxonomy" id="2931921"/>
    <lineage>
        <taxon>Bacteria</taxon>
        <taxon>Bacillati</taxon>
        <taxon>Bacillota</taxon>
        <taxon>Bacilli</taxon>
        <taxon>Bacillales</taxon>
        <taxon>Alicyclobacillaceae</taxon>
        <taxon>Alicyclobacillus</taxon>
    </lineage>
</organism>
<dbReference type="SUPFAM" id="SSF51905">
    <property type="entry name" value="FAD/NAD(P)-binding domain"/>
    <property type="match status" value="1"/>
</dbReference>
<gene>
    <name evidence="1" type="ORF">JZ786_19570</name>
</gene>
<dbReference type="Gene3D" id="3.50.50.60">
    <property type="entry name" value="FAD/NAD(P)-binding domain"/>
    <property type="match status" value="1"/>
</dbReference>
<proteinExistence type="predicted"/>
<keyword evidence="2" id="KW-1185">Reference proteome</keyword>
<evidence type="ECO:0000313" key="2">
    <source>
        <dbReference type="Proteomes" id="UP000663505"/>
    </source>
</evidence>
<dbReference type="Proteomes" id="UP000663505">
    <property type="component" value="Chromosome"/>
</dbReference>
<dbReference type="InterPro" id="IPR036188">
    <property type="entry name" value="FAD/NAD-bd_sf"/>
</dbReference>
<accession>A0A9X7VZL0</accession>
<name>A0A9X7VZL0_9BACL</name>
<dbReference type="EMBL" id="CP071182">
    <property type="protein sequence ID" value="QSO46628.1"/>
    <property type="molecule type" value="Genomic_DNA"/>
</dbReference>
<dbReference type="RefSeq" id="WP_206655994.1">
    <property type="nucleotide sequence ID" value="NZ_CP071182.1"/>
</dbReference>